<comment type="caution">
    <text evidence="1">The sequence shown here is derived from an EMBL/GenBank/DDBJ whole genome shotgun (WGS) entry which is preliminary data.</text>
</comment>
<name>A0A4R3KS93_9FIRM</name>
<dbReference type="Proteomes" id="UP000294567">
    <property type="component" value="Unassembled WGS sequence"/>
</dbReference>
<sequence length="84" mass="10110">MTLAKKIEKILKDELRPENIKTVIDLAEFLKFKETQDKWNEINELEHEYITEEERLHLEDIKLKGEFIDQDDLLKELGINKNEI</sequence>
<reference evidence="1 2" key="1">
    <citation type="submission" date="2019-03" db="EMBL/GenBank/DDBJ databases">
        <title>Genomic Encyclopedia of Type Strains, Phase IV (KMG-IV): sequencing the most valuable type-strain genomes for metagenomic binning, comparative biology and taxonomic classification.</title>
        <authorList>
            <person name="Goeker M."/>
        </authorList>
    </citation>
    <scope>NUCLEOTIDE SEQUENCE [LARGE SCALE GENOMIC DNA]</scope>
    <source>
        <strain evidence="1 2">DSM 26752</strain>
    </source>
</reference>
<protein>
    <submittedName>
        <fullName evidence="1">Uncharacterized protein</fullName>
    </submittedName>
</protein>
<dbReference type="AlphaFoldDB" id="A0A4R3KS93"/>
<keyword evidence="2" id="KW-1185">Reference proteome</keyword>
<dbReference type="OrthoDB" id="1707777at2"/>
<gene>
    <name evidence="1" type="ORF">EDD65_11258</name>
</gene>
<proteinExistence type="predicted"/>
<dbReference type="RefSeq" id="WP_132029107.1">
    <property type="nucleotide sequence ID" value="NZ_CP068564.1"/>
</dbReference>
<evidence type="ECO:0000313" key="2">
    <source>
        <dbReference type="Proteomes" id="UP000294567"/>
    </source>
</evidence>
<evidence type="ECO:0000313" key="1">
    <source>
        <dbReference type="EMBL" id="TCS87100.1"/>
    </source>
</evidence>
<accession>A0A4R3KS93</accession>
<organism evidence="1 2">
    <name type="scientific">Keratinibaculum paraultunense</name>
    <dbReference type="NCBI Taxonomy" id="1278232"/>
    <lineage>
        <taxon>Bacteria</taxon>
        <taxon>Bacillati</taxon>
        <taxon>Bacillota</taxon>
        <taxon>Tissierellia</taxon>
        <taxon>Tissierellales</taxon>
        <taxon>Tepidimicrobiaceae</taxon>
        <taxon>Keratinibaculum</taxon>
    </lineage>
</organism>
<dbReference type="EMBL" id="SMAE01000012">
    <property type="protein sequence ID" value="TCS87100.1"/>
    <property type="molecule type" value="Genomic_DNA"/>
</dbReference>